<name>A0A8S3EL41_9BILA</name>
<comment type="caution">
    <text evidence="1">The sequence shown here is derived from an EMBL/GenBank/DDBJ whole genome shotgun (WGS) entry which is preliminary data.</text>
</comment>
<dbReference type="Proteomes" id="UP000676336">
    <property type="component" value="Unassembled WGS sequence"/>
</dbReference>
<dbReference type="PROSITE" id="PS50096">
    <property type="entry name" value="IQ"/>
    <property type="match status" value="1"/>
</dbReference>
<protein>
    <submittedName>
        <fullName evidence="1">Uncharacterized protein</fullName>
    </submittedName>
</protein>
<dbReference type="Pfam" id="PF00612">
    <property type="entry name" value="IQ"/>
    <property type="match status" value="1"/>
</dbReference>
<dbReference type="SMART" id="SM00015">
    <property type="entry name" value="IQ"/>
    <property type="match status" value="1"/>
</dbReference>
<feature type="non-terminal residue" evidence="1">
    <location>
        <position position="53"/>
    </location>
</feature>
<dbReference type="Gene3D" id="1.20.5.190">
    <property type="match status" value="1"/>
</dbReference>
<sequence>EIEKYLEIQRLRSATKIQAVFRGYLLRRTLADGDRDRLIMNRAARRIQRSFHR</sequence>
<evidence type="ECO:0000313" key="1">
    <source>
        <dbReference type="EMBL" id="CAF5078036.1"/>
    </source>
</evidence>
<proteinExistence type="predicted"/>
<organism evidence="1 2">
    <name type="scientific">Rotaria magnacalcarata</name>
    <dbReference type="NCBI Taxonomy" id="392030"/>
    <lineage>
        <taxon>Eukaryota</taxon>
        <taxon>Metazoa</taxon>
        <taxon>Spiralia</taxon>
        <taxon>Gnathifera</taxon>
        <taxon>Rotifera</taxon>
        <taxon>Eurotatoria</taxon>
        <taxon>Bdelloidea</taxon>
        <taxon>Philodinida</taxon>
        <taxon>Philodinidae</taxon>
        <taxon>Rotaria</taxon>
    </lineage>
</organism>
<feature type="non-terminal residue" evidence="1">
    <location>
        <position position="1"/>
    </location>
</feature>
<dbReference type="AlphaFoldDB" id="A0A8S3EL41"/>
<dbReference type="InterPro" id="IPR000048">
    <property type="entry name" value="IQ_motif_EF-hand-BS"/>
</dbReference>
<evidence type="ECO:0000313" key="2">
    <source>
        <dbReference type="Proteomes" id="UP000676336"/>
    </source>
</evidence>
<gene>
    <name evidence="1" type="ORF">SMN809_LOCUS60644</name>
</gene>
<accession>A0A8S3EL41</accession>
<reference evidence="1" key="1">
    <citation type="submission" date="2021-02" db="EMBL/GenBank/DDBJ databases">
        <authorList>
            <person name="Nowell W R."/>
        </authorList>
    </citation>
    <scope>NUCLEOTIDE SEQUENCE</scope>
</reference>
<dbReference type="EMBL" id="CAJOBI010237617">
    <property type="protein sequence ID" value="CAF5078036.1"/>
    <property type="molecule type" value="Genomic_DNA"/>
</dbReference>